<dbReference type="Proteomes" id="UP000222598">
    <property type="component" value="Segment"/>
</dbReference>
<protein>
    <submittedName>
        <fullName evidence="1">Minor tail protein</fullName>
    </submittedName>
</protein>
<proteinExistence type="predicted"/>
<name>A0A249XTY6_9CAUD</name>
<dbReference type="EMBL" id="MF472895">
    <property type="protein sequence ID" value="ASZ75459.1"/>
    <property type="molecule type" value="Genomic_DNA"/>
</dbReference>
<dbReference type="RefSeq" id="YP_010062322.1">
    <property type="nucleotide sequence ID" value="NC_054793.1"/>
</dbReference>
<accession>A0A249XTY6</accession>
<organism evidence="1 2">
    <name type="scientific">Mycobacterium phage Kimona</name>
    <dbReference type="NCBI Taxonomy" id="2024295"/>
    <lineage>
        <taxon>Viruses</taxon>
        <taxon>Duplodnaviria</taxon>
        <taxon>Heunggongvirae</taxon>
        <taxon>Uroviricota</taxon>
        <taxon>Caudoviricetes</taxon>
        <taxon>Kimonavirus</taxon>
        <taxon>Kimonavirus kimona</taxon>
    </lineage>
</organism>
<evidence type="ECO:0000313" key="2">
    <source>
        <dbReference type="Proteomes" id="UP000222598"/>
    </source>
</evidence>
<dbReference type="GeneID" id="64871987"/>
<reference evidence="2" key="1">
    <citation type="submission" date="2017-07" db="EMBL/GenBank/DDBJ databases">
        <authorList>
            <person name="Sun Z.S."/>
            <person name="Albrecht U."/>
            <person name="Echele G."/>
            <person name="Lee C.C."/>
        </authorList>
    </citation>
    <scope>NUCLEOTIDE SEQUENCE [LARGE SCALE GENOMIC DNA]</scope>
</reference>
<evidence type="ECO:0000313" key="1">
    <source>
        <dbReference type="EMBL" id="ASZ75459.1"/>
    </source>
</evidence>
<dbReference type="KEGG" id="vg:64871987"/>
<keyword evidence="2" id="KW-1185">Reference proteome</keyword>
<sequence length="462" mass="50840">METLVELIGVNGELFTLAGPGEGDQGVYLGTDVKGLYDPPVKVVSEEPGNFPGARYLNHRILKRDIVFGVEIPHDEGEGHSWLSRDSRWRKAWAFDRDCILKVTTPESGTRYLKVRLAESPEVSLYTDPRGNKINQVAMVCVAYDPFWYEDDLIYTATTQLDTTFDPNPLPWPWPQEELPTETLYITVEPGSVDATGRQNPGGLNPTDQITWLKWLLPGSTQEPAEPYVPGIPWLGAPNSPAVIWTIPDYDFENEKNANRRVRMPGLIGGLRTAEVQLITVVGDPTGGTFTLTFDGATTAPIDIDASASEVQAALEALPNLGPGSITVDAGPTFLSPHQPWRVAFTGEGFEGVAQPLMTASSSLTDDDGDSSTTPYVRVIRHTEGYTATPENAVVNTDPREEQVSSENGSQLWARMNGVRFHHYVPPYTYSKTFEITVSGAVPGQMVVLRIPRAWTRPWGLE</sequence>
<gene>
    <name evidence="1" type="primary">23</name>
    <name evidence="1" type="ORF">PBI_KIMONA_23</name>
</gene>